<sequence>MTDAGGPRLVTKNTVRSLLAWVLTVLIATGSIAVKPCAANALAVPVGLGTAADFAVLGGASVTNTGPTIVTGDLGTSPGSAVSGFPPGILIGALHVADTVAAQAQTDLATAYNDAASRIPDATIPTQLGGTTVTPGVYNSAAGTFQITGNLTLDAQDDPDAVFIFQAASTLITAAASTVTLTGGAQACNVFWQVGSSATLGATTDFVGDILALTSITVVSGVTVNGRTLARNGSVTLDTDTITLSTCAGPSGRSTTTTVNSSCAISQQSPITFTATVRSPSGIVPTGPVEFFSDGVSLGTAPLDGTGHAELTVAPLSEGVHEIVAVFPGTLELDGSTSPAFIQAVDSQGFCLLEECGPTCGSEPPAKLLSTTAERMTCPPRQPSASAMAADKP</sequence>
<dbReference type="Gene3D" id="2.60.40.10">
    <property type="entry name" value="Immunoglobulins"/>
    <property type="match status" value="1"/>
</dbReference>
<name>A0A239N5C1_9ACTN</name>
<proteinExistence type="inferred from homology"/>
<dbReference type="OrthoDB" id="2082707at2"/>
<dbReference type="GO" id="GO:0005975">
    <property type="term" value="P:carbohydrate metabolic process"/>
    <property type="evidence" value="ECO:0007669"/>
    <property type="project" value="UniProtKB-ARBA"/>
</dbReference>
<dbReference type="InterPro" id="IPR013783">
    <property type="entry name" value="Ig-like_fold"/>
</dbReference>
<dbReference type="Pfam" id="PF16640">
    <property type="entry name" value="Big_3_5"/>
    <property type="match status" value="1"/>
</dbReference>
<dbReference type="Proteomes" id="UP000198282">
    <property type="component" value="Unassembled WGS sequence"/>
</dbReference>
<feature type="domain" description="Bacterial Ig-like" evidence="3">
    <location>
        <begin position="263"/>
        <end position="345"/>
    </location>
</feature>
<keyword evidence="2" id="KW-0732">Signal</keyword>
<protein>
    <submittedName>
        <fullName evidence="4">Ig-like domain (Group 3)</fullName>
    </submittedName>
</protein>
<evidence type="ECO:0000256" key="1">
    <source>
        <dbReference type="ARBA" id="ARBA00005445"/>
    </source>
</evidence>
<dbReference type="InterPro" id="IPR021884">
    <property type="entry name" value="Ice-bd_prot"/>
</dbReference>
<reference evidence="4 5" key="1">
    <citation type="submission" date="2017-06" db="EMBL/GenBank/DDBJ databases">
        <authorList>
            <person name="Kim H.J."/>
            <person name="Triplett B.A."/>
        </authorList>
    </citation>
    <scope>NUCLEOTIDE SEQUENCE [LARGE SCALE GENOMIC DNA]</scope>
    <source>
        <strain evidence="4 5">CGMCC 4.2132</strain>
    </source>
</reference>
<dbReference type="Pfam" id="PF11999">
    <property type="entry name" value="Ice_binding"/>
    <property type="match status" value="1"/>
</dbReference>
<evidence type="ECO:0000313" key="4">
    <source>
        <dbReference type="EMBL" id="SNT50227.1"/>
    </source>
</evidence>
<evidence type="ECO:0000259" key="3">
    <source>
        <dbReference type="Pfam" id="PF16640"/>
    </source>
</evidence>
<organism evidence="4 5">
    <name type="scientific">Streptosporangium subroseum</name>
    <dbReference type="NCBI Taxonomy" id="106412"/>
    <lineage>
        <taxon>Bacteria</taxon>
        <taxon>Bacillati</taxon>
        <taxon>Actinomycetota</taxon>
        <taxon>Actinomycetes</taxon>
        <taxon>Streptosporangiales</taxon>
        <taxon>Streptosporangiaceae</taxon>
        <taxon>Streptosporangium</taxon>
    </lineage>
</organism>
<dbReference type="InterPro" id="IPR032109">
    <property type="entry name" value="Big_3_5"/>
</dbReference>
<dbReference type="EMBL" id="FZOD01000052">
    <property type="protein sequence ID" value="SNT50227.1"/>
    <property type="molecule type" value="Genomic_DNA"/>
</dbReference>
<evidence type="ECO:0000313" key="5">
    <source>
        <dbReference type="Proteomes" id="UP000198282"/>
    </source>
</evidence>
<dbReference type="AlphaFoldDB" id="A0A239N5C1"/>
<accession>A0A239N5C1</accession>
<keyword evidence="5" id="KW-1185">Reference proteome</keyword>
<evidence type="ECO:0000256" key="2">
    <source>
        <dbReference type="ARBA" id="ARBA00022729"/>
    </source>
</evidence>
<comment type="similarity">
    <text evidence="1">Belongs to the ice-binding protein family.</text>
</comment>
<gene>
    <name evidence="4" type="ORF">SAMN05216276_10523</name>
</gene>